<dbReference type="EC" id="5.3.2.1" evidence="9"/>
<keyword evidence="4" id="KW-0964">Secreted</keyword>
<protein>
    <recommendedName>
        <fullName evidence="12">L-dopachrome isomerase</fullName>
        <ecNumber evidence="9">5.3.2.1</ecNumber>
        <ecNumber evidence="8">5.3.3.12</ecNumber>
    </recommendedName>
    <alternativeName>
        <fullName evidence="10">L-dopachrome tautomerase</fullName>
    </alternativeName>
    <alternativeName>
        <fullName evidence="11">Phenylpyruvate tautomerase</fullName>
    </alternativeName>
</protein>
<comment type="subcellular location">
    <subcellularLocation>
        <location evidence="1">Secreted</location>
    </subcellularLocation>
</comment>
<evidence type="ECO:0000256" key="6">
    <source>
        <dbReference type="ARBA" id="ARBA00036735"/>
    </source>
</evidence>
<reference evidence="13" key="2">
    <citation type="submission" date="2008-09" db="EMBL/GenBank/DDBJ databases">
        <title>Cloning of macrophage migration inhibitory factor from small abalone Haliotis diversicolor supertexta and its response to bacterial infection.</title>
        <authorList>
            <person name="Wang B.Z."/>
            <person name="Zhang Z.P."/>
            <person name="Jia X.W."/>
            <person name="Wang S.H."/>
            <person name="Zou Z.H."/>
            <person name="Wang Y.L."/>
        </authorList>
    </citation>
    <scope>NUCLEOTIDE SEQUENCE</scope>
</reference>
<reference evidence="14" key="1">
    <citation type="submission" date="2008-09" db="EMBL/GenBank/DDBJ databases">
        <title>Characterization of macrophage migration inhibitory factor from small abalone Haliotis diversicolor supertexta and its response to bacterial infection and TBT exposure.</title>
        <authorList>
            <person name="Wang B.Z."/>
            <person name="Zhang Z.P."/>
            <person name="Wang G.D."/>
            <person name="Wang S.H."/>
            <person name="Zou Z.H."/>
            <person name="Jia X.W."/>
            <person name="Wang Y.L."/>
        </authorList>
    </citation>
    <scope>NUCLEOTIDE SEQUENCE</scope>
</reference>
<keyword evidence="3" id="KW-0202">Cytokine</keyword>
<evidence type="ECO:0000313" key="14">
    <source>
        <dbReference type="EMBL" id="ACI25609.1"/>
    </source>
</evidence>
<evidence type="ECO:0000256" key="12">
    <source>
        <dbReference type="ARBA" id="ARBA00042730"/>
    </source>
</evidence>
<dbReference type="Pfam" id="PF01187">
    <property type="entry name" value="MIF"/>
    <property type="match status" value="1"/>
</dbReference>
<evidence type="ECO:0000256" key="8">
    <source>
        <dbReference type="ARBA" id="ARBA00038932"/>
    </source>
</evidence>
<dbReference type="EMBL" id="FJ195326">
    <property type="protein sequence ID" value="ACI25609.1"/>
    <property type="molecule type" value="Genomic_DNA"/>
</dbReference>
<comment type="similarity">
    <text evidence="2">Belongs to the MIF family.</text>
</comment>
<evidence type="ECO:0000256" key="7">
    <source>
        <dbReference type="ARBA" id="ARBA00036823"/>
    </source>
</evidence>
<dbReference type="AlphaFoldDB" id="A9QXF1"/>
<dbReference type="InterPro" id="IPR001398">
    <property type="entry name" value="Macrophage_inhib_fac"/>
</dbReference>
<dbReference type="GO" id="GO:0050178">
    <property type="term" value="F:phenylpyruvate tautomerase activity"/>
    <property type="evidence" value="ECO:0007669"/>
    <property type="project" value="UniProtKB-EC"/>
</dbReference>
<evidence type="ECO:0000256" key="1">
    <source>
        <dbReference type="ARBA" id="ARBA00004613"/>
    </source>
</evidence>
<dbReference type="PANTHER" id="PTHR11954:SF6">
    <property type="entry name" value="MACROPHAGE MIGRATION INHIBITORY FACTOR"/>
    <property type="match status" value="1"/>
</dbReference>
<dbReference type="SUPFAM" id="SSF55331">
    <property type="entry name" value="Tautomerase/MIF"/>
    <property type="match status" value="1"/>
</dbReference>
<evidence type="ECO:0000256" key="5">
    <source>
        <dbReference type="ARBA" id="ARBA00023235"/>
    </source>
</evidence>
<dbReference type="GO" id="GO:0005615">
    <property type="term" value="C:extracellular space"/>
    <property type="evidence" value="ECO:0007669"/>
    <property type="project" value="UniProtKB-KW"/>
</dbReference>
<organism evidence="13">
    <name type="scientific">Haliotis diversicolor supertexta</name>
    <dbReference type="NCBI Taxonomy" id="283615"/>
    <lineage>
        <taxon>Eukaryota</taxon>
        <taxon>Metazoa</taxon>
        <taxon>Spiralia</taxon>
        <taxon>Lophotrochozoa</taxon>
        <taxon>Mollusca</taxon>
        <taxon>Gastropoda</taxon>
        <taxon>Vetigastropoda</taxon>
        <taxon>Lepetellida</taxon>
        <taxon>Haliotoidea</taxon>
        <taxon>Haliotidae</taxon>
        <taxon>Haliotis</taxon>
    </lineage>
</organism>
<accession>A9QXF1</accession>
<sequence>MPCFILFTNVPASAIPKGFLSETTKVIAKAIRKPESYITVRIHPGQMMTHGGTTEPCANSELQAIGHISAEENVEMSKQISEFLKSKLGIDNTRNYIKFTNMAPHEVGYDGTTFGELVKDPKWAALM</sequence>
<reference evidence="13" key="3">
    <citation type="journal article" date="2009" name="Fish Shellfish Immunol.">
        <title>Molecular cloning and characterization of macrophage migration inhibitory factor from small abalone Haliotis diversicolor supertexta.</title>
        <authorList>
            <person name="Wang B."/>
            <person name="Zhang Z."/>
            <person name="Wang Y."/>
            <person name="Zou Z."/>
            <person name="Wang G."/>
            <person name="Wang S."/>
            <person name="Jia X."/>
            <person name="Lin P."/>
        </authorList>
    </citation>
    <scope>NUCLEOTIDE SEQUENCE</scope>
</reference>
<name>A9QXF1_HALDV</name>
<dbReference type="EMBL" id="EU284114">
    <property type="protein sequence ID" value="ABX76741.2"/>
    <property type="molecule type" value="mRNA"/>
</dbReference>
<comment type="catalytic activity">
    <reaction evidence="7">
        <text>L-dopachrome = 5,6-dihydroxyindole-2-carboxylate</text>
        <dbReference type="Rhea" id="RHEA:13041"/>
        <dbReference type="ChEBI" id="CHEBI:16875"/>
        <dbReference type="ChEBI" id="CHEBI:57509"/>
        <dbReference type="EC" id="5.3.3.12"/>
    </reaction>
</comment>
<evidence type="ECO:0000256" key="9">
    <source>
        <dbReference type="ARBA" id="ARBA00039086"/>
    </source>
</evidence>
<dbReference type="InterPro" id="IPR014347">
    <property type="entry name" value="Tautomerase/MIF_sf"/>
</dbReference>
<keyword evidence="5" id="KW-0413">Isomerase</keyword>
<evidence type="ECO:0000313" key="13">
    <source>
        <dbReference type="EMBL" id="ABX76741.2"/>
    </source>
</evidence>
<evidence type="ECO:0000256" key="2">
    <source>
        <dbReference type="ARBA" id="ARBA00005851"/>
    </source>
</evidence>
<evidence type="ECO:0000256" key="3">
    <source>
        <dbReference type="ARBA" id="ARBA00022514"/>
    </source>
</evidence>
<dbReference type="PANTHER" id="PTHR11954">
    <property type="entry name" value="D-DOPACHROME DECARBOXYLASE"/>
    <property type="match status" value="1"/>
</dbReference>
<comment type="catalytic activity">
    <reaction evidence="6">
        <text>3-phenylpyruvate = enol-phenylpyruvate</text>
        <dbReference type="Rhea" id="RHEA:17097"/>
        <dbReference type="ChEBI" id="CHEBI:16815"/>
        <dbReference type="ChEBI" id="CHEBI:18005"/>
        <dbReference type="EC" id="5.3.2.1"/>
    </reaction>
</comment>
<dbReference type="Gene3D" id="3.30.429.10">
    <property type="entry name" value="Macrophage Migration Inhibitory Factor"/>
    <property type="match status" value="1"/>
</dbReference>
<dbReference type="EC" id="5.3.3.12" evidence="8"/>
<evidence type="ECO:0000256" key="10">
    <source>
        <dbReference type="ARBA" id="ARBA00041631"/>
    </source>
</evidence>
<dbReference type="GO" id="GO:0004167">
    <property type="term" value="F:dopachrome isomerase activity"/>
    <property type="evidence" value="ECO:0007669"/>
    <property type="project" value="UniProtKB-EC"/>
</dbReference>
<evidence type="ECO:0000256" key="4">
    <source>
        <dbReference type="ARBA" id="ARBA00022525"/>
    </source>
</evidence>
<dbReference type="GO" id="GO:0005125">
    <property type="term" value="F:cytokine activity"/>
    <property type="evidence" value="ECO:0007669"/>
    <property type="project" value="UniProtKB-KW"/>
</dbReference>
<gene>
    <name evidence="14" type="primary">MIF</name>
</gene>
<evidence type="ECO:0000256" key="11">
    <source>
        <dbReference type="ARBA" id="ARBA00041912"/>
    </source>
</evidence>
<proteinExistence type="evidence at transcript level"/>